<reference evidence="1 2" key="1">
    <citation type="journal article" date="2021" name="Sci. Rep.">
        <title>The genome of the diatom Chaetoceros tenuissimus carries an ancient integrated fragment of an extant virus.</title>
        <authorList>
            <person name="Hongo Y."/>
            <person name="Kimura K."/>
            <person name="Takaki Y."/>
            <person name="Yoshida Y."/>
            <person name="Baba S."/>
            <person name="Kobayashi G."/>
            <person name="Nagasaki K."/>
            <person name="Hano T."/>
            <person name="Tomaru Y."/>
        </authorList>
    </citation>
    <scope>NUCLEOTIDE SEQUENCE [LARGE SCALE GENOMIC DNA]</scope>
    <source>
        <strain evidence="1 2">NIES-3715</strain>
    </source>
</reference>
<accession>A0AAD3CM97</accession>
<dbReference type="Proteomes" id="UP001054902">
    <property type="component" value="Unassembled WGS sequence"/>
</dbReference>
<sequence length="86" mass="8882">MQLSTTHDFLSSLSVALSDPAPVDAVLHALGSALDITSDAASSSNSHLHALDALPAEATPTEQVIDSIKADTLASLEGVTFSLFYL</sequence>
<comment type="caution">
    <text evidence="1">The sequence shown here is derived from an EMBL/GenBank/DDBJ whole genome shotgun (WGS) entry which is preliminary data.</text>
</comment>
<dbReference type="AlphaFoldDB" id="A0AAD3CM97"/>
<organism evidence="1 2">
    <name type="scientific">Chaetoceros tenuissimus</name>
    <dbReference type="NCBI Taxonomy" id="426638"/>
    <lineage>
        <taxon>Eukaryota</taxon>
        <taxon>Sar</taxon>
        <taxon>Stramenopiles</taxon>
        <taxon>Ochrophyta</taxon>
        <taxon>Bacillariophyta</taxon>
        <taxon>Coscinodiscophyceae</taxon>
        <taxon>Chaetocerotophycidae</taxon>
        <taxon>Chaetocerotales</taxon>
        <taxon>Chaetocerotaceae</taxon>
        <taxon>Chaetoceros</taxon>
    </lineage>
</organism>
<name>A0AAD3CM97_9STRA</name>
<protein>
    <submittedName>
        <fullName evidence="1">Uncharacterized protein</fullName>
    </submittedName>
</protein>
<evidence type="ECO:0000313" key="2">
    <source>
        <dbReference type="Proteomes" id="UP001054902"/>
    </source>
</evidence>
<dbReference type="EMBL" id="BLLK01000029">
    <property type="protein sequence ID" value="GFH48607.1"/>
    <property type="molecule type" value="Genomic_DNA"/>
</dbReference>
<proteinExistence type="predicted"/>
<keyword evidence="2" id="KW-1185">Reference proteome</keyword>
<evidence type="ECO:0000313" key="1">
    <source>
        <dbReference type="EMBL" id="GFH48607.1"/>
    </source>
</evidence>
<gene>
    <name evidence="1" type="ORF">CTEN210_05083</name>
</gene>